<evidence type="ECO:0000256" key="6">
    <source>
        <dbReference type="ARBA" id="ARBA00022737"/>
    </source>
</evidence>
<dbReference type="Gene3D" id="3.90.550.10">
    <property type="entry name" value="Spore Coat Polysaccharide Biosynthesis Protein SpsA, Chain A"/>
    <property type="match status" value="1"/>
</dbReference>
<feature type="domain" description="O-GlcNAc transferase C-terminal" evidence="10">
    <location>
        <begin position="884"/>
        <end position="1049"/>
    </location>
</feature>
<evidence type="ECO:0000256" key="8">
    <source>
        <dbReference type="PROSITE-ProRule" id="PRU00339"/>
    </source>
</evidence>
<dbReference type="Pfam" id="PF13844">
    <property type="entry name" value="Glyco_transf_41"/>
    <property type="match status" value="1"/>
</dbReference>
<dbReference type="SUPFAM" id="SSF53448">
    <property type="entry name" value="Nucleotide-diphospho-sugar transferases"/>
    <property type="match status" value="1"/>
</dbReference>
<dbReference type="InterPro" id="IPR001173">
    <property type="entry name" value="Glyco_trans_2-like"/>
</dbReference>
<dbReference type="Pfam" id="PF14559">
    <property type="entry name" value="TPR_19"/>
    <property type="match status" value="2"/>
</dbReference>
<protein>
    <recommendedName>
        <fullName evidence="3">protein O-GlcNAc transferase</fullName>
        <ecNumber evidence="3">2.4.1.255</ecNumber>
    </recommendedName>
</protein>
<dbReference type="InterPro" id="IPR051939">
    <property type="entry name" value="Glycosyltr_41/O-GlcNAc_trsf"/>
</dbReference>
<accession>A0ABT5RW55</accession>
<dbReference type="InterPro" id="IPR019734">
    <property type="entry name" value="TPR_rpt"/>
</dbReference>
<reference evidence="11" key="1">
    <citation type="submission" date="2022-10" db="EMBL/GenBank/DDBJ databases">
        <title>Description of microaerobic benzene degrading bacteria.</title>
        <authorList>
            <person name="Bedics A."/>
            <person name="Tancsics A."/>
            <person name="Banerjee S."/>
        </authorList>
    </citation>
    <scope>NUCLEOTIDE SEQUENCE</scope>
    <source>
        <strain evidence="11">D2M1</strain>
    </source>
</reference>
<dbReference type="Pfam" id="PF13432">
    <property type="entry name" value="TPR_16"/>
    <property type="match status" value="5"/>
</dbReference>
<comment type="caution">
    <text evidence="11">The sequence shown here is derived from an EMBL/GenBank/DDBJ whole genome shotgun (WGS) entry which is preliminary data.</text>
</comment>
<dbReference type="Gene3D" id="3.40.50.2000">
    <property type="entry name" value="Glycogen Phosphorylase B"/>
    <property type="match status" value="2"/>
</dbReference>
<dbReference type="SUPFAM" id="SSF48452">
    <property type="entry name" value="TPR-like"/>
    <property type="match status" value="2"/>
</dbReference>
<evidence type="ECO:0000256" key="3">
    <source>
        <dbReference type="ARBA" id="ARBA00011970"/>
    </source>
</evidence>
<dbReference type="Pfam" id="PF00535">
    <property type="entry name" value="Glycos_transf_2"/>
    <property type="match status" value="1"/>
</dbReference>
<dbReference type="Gene3D" id="1.25.40.10">
    <property type="entry name" value="Tetratricopeptide repeat domain"/>
    <property type="match status" value="3"/>
</dbReference>
<comment type="pathway">
    <text evidence="1">Protein modification; protein glycosylation.</text>
</comment>
<sequence>MSGDLTALAPDPVSRAWQAFGQGDKPIALALARQAFDAHPSVHAAAALGFFLLDAGQWNAARDVLQSALQQSPTYAPLHWYVGLLHQRKGEPRWAAEALRRACLLDGSLDEAAFSLAWVLHDRGELSEALAWAQKALLAARQPQRLLQTGWLEQRLGNFLDAVQLYEEAIAAFSEDAPEQSRLHVHLAQSQVALAQRDLALRTLHQGLDRRPYDPGLTAELANLCWEQGQRPQAIALAKAWVDAFPDQPDAWHLLGKLHHLAGDLAEADRCYNEVQQRDVTNVDALLRRAQIQSIEANGEASLWLVEQVLCQRPALQVAQLAQALKAQVLLDLKRTREARRHILGLLRAEPRQSDLWRLLSVAHRQEGRHLPARRALARALRLDDSCVEALRMLGWMALEQQELQTARETVRRLLALVPGDVMAKVQAAFVLAAVGDLADASAFVQEAVAQAPENAEVWRALADVRFRQRRLSEAESAIEMALTLEPDRLDSLRQLGWIQISDNRFGQAQLAFLRARSLAPEDPVSLLELAEVWLRAGEFIRSLDVIEELLRQQPGHPAGLLKKARGLAEGGHRWPRGREGALSICRRLLSARQCVGETAALLVRLVGLETAGARDALSLLAPGECQAAMRDGVADAVVRHGHGYLQRLVAVAADRFPLDPWIATAGLYSASLSEESTTASLALAARDWYRALKLRVGLNSRIRAVGSRARKGARVRIAYIAGQLHQSLLRRVLAGHDPEETEVFVFTNHALPPLPRHVHQEALILENLAHSCMANRVDVVIDAGGLHPFEGQLGLLELYARRLAPLQVGWLGAWGTAGGLFDVLLTDVHAAPVGQDACYEEALWRIDGGQWSWDPPAHALDVTPLPASHQGFVTFGVTARGLRLTPSTLDAWAAVLLAMPRAQIHFIGETFHDRPQRDSILATFRAKGVGESRVVFEPSRSYEGLLAWLQQIDVVLDSFPGNGGLSLLDPLWMGVPVVSRKGHWPGARQALSVLAALELNEWVADSSSAFVATAVALASDLQALANYRKTLRSRMMNSPLVDGRRIARQIEHACWGFLEQLDETVACADSKAHVRSWSQRSLRAWLDKEDAIIDLPEVPEGSAPDISVVVVLYNQAGLTRKTLQALADQQGATFETIIVDNASSDETATLLKRVRGAHVISNEGNRGFLLAANQAAVVAEGRHLVFLNSDAILQRGALAAACARLDAEPSIGAVGGRIVLTSGGLQEAGNRIFRDGSTLGIGREEDPFCPAAMASRSTDYVSGVFLAVPRMLWRMLGGFDECFTPAYYEDTDFCLRVWKAGFRVVYEPAVLVEHLEWGSALGEEAPRQMRDNQKRFLSLHQEWLGDQPSAFAQSLDGDRWASPQDLPRRPRILIIDNEVPHMVKGGGLPRARLMLQSLKDWPVTFFPLWQAEDDWRDVYASLPSSVEVMLGYGMGRLEVFLEQRRGVYDVLVVSRPPNLQSLLPLRRRRPDLFTGMRLVYDAEALFALREIAEAAVKGRPLSRARANARLTKEIELARGASQVLVVSERDARCFSAAGHRVVTLSHAIAARRSAPGLHGRSGLLFVGALHPDTPNEDGLIWFIERVMPRLRAMLPEPPVLTVVGINRSDRVSEMACADVHLLGPVPALEPLYDSARVFVAPVRFAGGVPAKVIEAAAQGVPVVASAVLARQLGWNQGIDIQSARNEEMFALGIARLLRDDELWIRQQVAAWDQCCARYDPERFSRVLRNVMSEIPPEPL</sequence>
<dbReference type="PANTHER" id="PTHR44835">
    <property type="entry name" value="UDP-N-ACETYLGLUCOSAMINE--PEPTIDE N-ACETYLGLUCOSAMINYLTRANSFERASE SPINDLY-RELATED"/>
    <property type="match status" value="1"/>
</dbReference>
<dbReference type="SUPFAM" id="SSF53756">
    <property type="entry name" value="UDP-Glycosyltransferase/glycogen phosphorylase"/>
    <property type="match status" value="2"/>
</dbReference>
<feature type="domain" description="Glycosyltransferase 2-like" evidence="9">
    <location>
        <begin position="1108"/>
        <end position="1228"/>
    </location>
</feature>
<name>A0ABT5RW55_9BURK</name>
<dbReference type="Proteomes" id="UP001148932">
    <property type="component" value="Unassembled WGS sequence"/>
</dbReference>
<dbReference type="Gene3D" id="3.40.50.11380">
    <property type="match status" value="1"/>
</dbReference>
<keyword evidence="7 8" id="KW-0802">TPR repeat</keyword>
<gene>
    <name evidence="11" type="ORF">OIN59_10875</name>
</gene>
<comment type="similarity">
    <text evidence="2">Belongs to the glycosyltransferase 41 family. O-GlcNAc transferase subfamily.</text>
</comment>
<dbReference type="EMBL" id="JAPCKI010000005">
    <property type="protein sequence ID" value="MDD2177939.1"/>
    <property type="molecule type" value="Genomic_DNA"/>
</dbReference>
<evidence type="ECO:0000256" key="5">
    <source>
        <dbReference type="ARBA" id="ARBA00022679"/>
    </source>
</evidence>
<evidence type="ECO:0000313" key="11">
    <source>
        <dbReference type="EMBL" id="MDD2177939.1"/>
    </source>
</evidence>
<keyword evidence="6" id="KW-0677">Repeat</keyword>
<dbReference type="CDD" id="cd04186">
    <property type="entry name" value="GT_2_like_c"/>
    <property type="match status" value="1"/>
</dbReference>
<dbReference type="CDD" id="cd03801">
    <property type="entry name" value="GT4_PimA-like"/>
    <property type="match status" value="1"/>
</dbReference>
<keyword evidence="5" id="KW-0808">Transferase</keyword>
<keyword evidence="12" id="KW-1185">Reference proteome</keyword>
<keyword evidence="4" id="KW-0328">Glycosyltransferase</keyword>
<evidence type="ECO:0000313" key="12">
    <source>
        <dbReference type="Proteomes" id="UP001148932"/>
    </source>
</evidence>
<dbReference type="PROSITE" id="PS50005">
    <property type="entry name" value="TPR"/>
    <property type="match status" value="1"/>
</dbReference>
<dbReference type="SMART" id="SM00028">
    <property type="entry name" value="TPR"/>
    <property type="match status" value="11"/>
</dbReference>
<organism evidence="11 12">
    <name type="scientific">Acidovorax benzenivorans</name>
    <dbReference type="NCBI Taxonomy" id="2987520"/>
    <lineage>
        <taxon>Bacteria</taxon>
        <taxon>Pseudomonadati</taxon>
        <taxon>Pseudomonadota</taxon>
        <taxon>Betaproteobacteria</taxon>
        <taxon>Burkholderiales</taxon>
        <taxon>Comamonadaceae</taxon>
        <taxon>Acidovorax</taxon>
    </lineage>
</organism>
<evidence type="ECO:0000256" key="2">
    <source>
        <dbReference type="ARBA" id="ARBA00005386"/>
    </source>
</evidence>
<dbReference type="EC" id="2.4.1.255" evidence="3"/>
<dbReference type="PANTHER" id="PTHR44835:SF1">
    <property type="entry name" value="PROTEIN O-GLCNAC TRANSFERASE"/>
    <property type="match status" value="1"/>
</dbReference>
<dbReference type="InterPro" id="IPR029044">
    <property type="entry name" value="Nucleotide-diphossugar_trans"/>
</dbReference>
<evidence type="ECO:0000256" key="7">
    <source>
        <dbReference type="ARBA" id="ARBA00022803"/>
    </source>
</evidence>
<feature type="repeat" description="TPR" evidence="8">
    <location>
        <begin position="456"/>
        <end position="489"/>
    </location>
</feature>
<evidence type="ECO:0000256" key="4">
    <source>
        <dbReference type="ARBA" id="ARBA00022676"/>
    </source>
</evidence>
<proteinExistence type="inferred from homology"/>
<dbReference type="InterPro" id="IPR011990">
    <property type="entry name" value="TPR-like_helical_dom_sf"/>
</dbReference>
<dbReference type="RefSeq" id="WP_274110148.1">
    <property type="nucleotide sequence ID" value="NZ_JAPCKI010000005.1"/>
</dbReference>
<dbReference type="Pfam" id="PF13692">
    <property type="entry name" value="Glyco_trans_1_4"/>
    <property type="match status" value="1"/>
</dbReference>
<evidence type="ECO:0000259" key="10">
    <source>
        <dbReference type="Pfam" id="PF13844"/>
    </source>
</evidence>
<evidence type="ECO:0000256" key="1">
    <source>
        <dbReference type="ARBA" id="ARBA00004922"/>
    </source>
</evidence>
<evidence type="ECO:0000259" key="9">
    <source>
        <dbReference type="Pfam" id="PF00535"/>
    </source>
</evidence>
<dbReference type="InterPro" id="IPR029489">
    <property type="entry name" value="OGT/SEC/SPY_C"/>
</dbReference>